<feature type="transmembrane region" description="Helical" evidence="1">
    <location>
        <begin position="15"/>
        <end position="33"/>
    </location>
</feature>
<keyword evidence="3" id="KW-1185">Reference proteome</keyword>
<evidence type="ECO:0000256" key="1">
    <source>
        <dbReference type="SAM" id="Phobius"/>
    </source>
</evidence>
<dbReference type="Proteomes" id="UP000012039">
    <property type="component" value="Segment"/>
</dbReference>
<keyword evidence="1" id="KW-0472">Membrane</keyword>
<protein>
    <submittedName>
        <fullName evidence="2">Uncharacterized protein</fullName>
    </submittedName>
</protein>
<organism evidence="2 3">
    <name type="scientific">Prochlorococcus phage MED4-213</name>
    <dbReference type="NCBI Taxonomy" id="889956"/>
    <lineage>
        <taxon>Viruses</taxon>
        <taxon>Duplodnaviria</taxon>
        <taxon>Heunggongvirae</taxon>
        <taxon>Uroviricota</taxon>
        <taxon>Caudoviricetes</taxon>
        <taxon>Eurybiavirus</taxon>
        <taxon>Eurybiavirus MED4213</taxon>
    </lineage>
</organism>
<reference evidence="2 3" key="1">
    <citation type="submission" date="2010-11" db="EMBL/GenBank/DDBJ databases">
        <title>The Genome Sequence of Cyanophage MED4-213.</title>
        <authorList>
            <consortium name="The Broad Institute Genome Sequencing Platform"/>
            <person name="Henn M.R."/>
            <person name="Sullivan M.S."/>
            <person name="Osburne M.S."/>
            <person name="Levin J."/>
            <person name="Malboeuf C."/>
            <person name="Casali M."/>
            <person name="Russ C."/>
            <person name="Lennon N."/>
            <person name="Chapman S.B."/>
            <person name="Erlich R."/>
            <person name="Young S.K."/>
            <person name="Yandava C."/>
            <person name="Zeng Q."/>
            <person name="Alvarado L."/>
            <person name="Anderson S."/>
            <person name="Berlin A."/>
            <person name="Chen Z."/>
            <person name="Freedman E."/>
            <person name="Gellesch M."/>
            <person name="Goldberg J."/>
            <person name="Green L."/>
            <person name="Griggs A."/>
            <person name="Gujja S."/>
            <person name="Heilman E.R."/>
            <person name="Heiman D."/>
            <person name="Hollinger A."/>
            <person name="Howarth C."/>
            <person name="Larson L."/>
            <person name="Mehta T."/>
            <person name="Pearson M."/>
            <person name="Roberts A."/>
            <person name="Ryan E."/>
            <person name="Saif S."/>
            <person name="Shea T."/>
            <person name="Shenoy N."/>
            <person name="Sisk P."/>
            <person name="Stolte C."/>
            <person name="Sykes S."/>
            <person name="White J."/>
            <person name="Yu Q."/>
            <person name="Coleman M.L."/>
            <person name="Huang K.H."/>
            <person name="Weigele P.R."/>
            <person name="DeFrancesco A.S."/>
            <person name="Kern S.E."/>
            <person name="Thompson L.R."/>
            <person name="Fu R."/>
            <person name="Hombeck B."/>
            <person name="Chisholm S.W."/>
            <person name="Haas B."/>
            <person name="Nusbaum C."/>
            <person name="Birren B."/>
        </authorList>
    </citation>
    <scope>NUCLEOTIDE SEQUENCE [LARGE SCALE GENOMIC DNA]</scope>
    <source>
        <strain evidence="2">MED4-213</strain>
    </source>
</reference>
<evidence type="ECO:0000313" key="3">
    <source>
        <dbReference type="Proteomes" id="UP000012039"/>
    </source>
</evidence>
<dbReference type="KEGG" id="vg:15010412"/>
<gene>
    <name evidence="2" type="ORF">CPMG_00143</name>
</gene>
<dbReference type="GeneID" id="15010412"/>
<dbReference type="RefSeq" id="YP_007673889.1">
    <property type="nucleotide sequence ID" value="NC_020845.1"/>
</dbReference>
<proteinExistence type="predicted"/>
<sequence length="57" mass="6216">MTELVADNAISPFQAILWCFYPVGAIVFFELFLRAINGDDDDDDEGGGVMTPVYQGA</sequence>
<keyword evidence="1" id="KW-0812">Transmembrane</keyword>
<dbReference type="EMBL" id="HQ634174">
    <property type="protein sequence ID" value="AGH26244.1"/>
    <property type="molecule type" value="Genomic_DNA"/>
</dbReference>
<name>M4QDD5_9CAUD</name>
<evidence type="ECO:0000313" key="2">
    <source>
        <dbReference type="EMBL" id="AGH26244.1"/>
    </source>
</evidence>
<keyword evidence="1" id="KW-1133">Transmembrane helix</keyword>
<accession>M4QDD5</accession>